<comment type="similarity">
    <text evidence="1">Belongs to the carnosine N-methyltransferase family.</text>
</comment>
<reference evidence="7" key="1">
    <citation type="submission" date="2022-07" db="EMBL/GenBank/DDBJ databases">
        <title>Phylogenomic reconstructions and comparative analyses of Kickxellomycotina fungi.</title>
        <authorList>
            <person name="Reynolds N.K."/>
            <person name="Stajich J.E."/>
            <person name="Barry K."/>
            <person name="Grigoriev I.V."/>
            <person name="Crous P."/>
            <person name="Smith M.E."/>
        </authorList>
    </citation>
    <scope>NUCLEOTIDE SEQUENCE</scope>
    <source>
        <strain evidence="7">BCRC 34297</strain>
    </source>
</reference>
<keyword evidence="8" id="KW-1185">Reference proteome</keyword>
<keyword evidence="4" id="KW-0808">Transferase</keyword>
<evidence type="ECO:0000256" key="6">
    <source>
        <dbReference type="SAM" id="MobiDB-lite"/>
    </source>
</evidence>
<organism evidence="7 8">
    <name type="scientific">Coemansia pectinata</name>
    <dbReference type="NCBI Taxonomy" id="1052879"/>
    <lineage>
        <taxon>Eukaryota</taxon>
        <taxon>Fungi</taxon>
        <taxon>Fungi incertae sedis</taxon>
        <taxon>Zoopagomycota</taxon>
        <taxon>Kickxellomycotina</taxon>
        <taxon>Kickxellomycetes</taxon>
        <taxon>Kickxellales</taxon>
        <taxon>Kickxellaceae</taxon>
        <taxon>Coemansia</taxon>
    </lineage>
</organism>
<accession>A0A9W8GW70</accession>
<dbReference type="GO" id="GO:0030735">
    <property type="term" value="F:carnosine N-methyltransferase activity"/>
    <property type="evidence" value="ECO:0007669"/>
    <property type="project" value="UniProtKB-EC"/>
</dbReference>
<evidence type="ECO:0000313" key="8">
    <source>
        <dbReference type="Proteomes" id="UP001140011"/>
    </source>
</evidence>
<dbReference type="PANTHER" id="PTHR12303:SF6">
    <property type="entry name" value="CARNOSINE N-METHYLTRANSFERASE"/>
    <property type="match status" value="1"/>
</dbReference>
<evidence type="ECO:0000256" key="3">
    <source>
        <dbReference type="ARBA" id="ARBA00022603"/>
    </source>
</evidence>
<dbReference type="InterPro" id="IPR012901">
    <property type="entry name" value="CARME"/>
</dbReference>
<feature type="compositionally biased region" description="Basic and acidic residues" evidence="6">
    <location>
        <begin position="1"/>
        <end position="36"/>
    </location>
</feature>
<proteinExistence type="inferred from homology"/>
<dbReference type="Proteomes" id="UP001140011">
    <property type="component" value="Unassembled WGS sequence"/>
</dbReference>
<evidence type="ECO:0000256" key="5">
    <source>
        <dbReference type="ARBA" id="ARBA00022691"/>
    </source>
</evidence>
<dbReference type="GO" id="GO:0032259">
    <property type="term" value="P:methylation"/>
    <property type="evidence" value="ECO:0007669"/>
    <property type="project" value="UniProtKB-KW"/>
</dbReference>
<evidence type="ECO:0000256" key="2">
    <source>
        <dbReference type="ARBA" id="ARBA00012003"/>
    </source>
</evidence>
<dbReference type="EMBL" id="JANBUH010000185">
    <property type="protein sequence ID" value="KAJ2753506.1"/>
    <property type="molecule type" value="Genomic_DNA"/>
</dbReference>
<dbReference type="InterPro" id="IPR029063">
    <property type="entry name" value="SAM-dependent_MTases_sf"/>
</dbReference>
<keyword evidence="3" id="KW-0489">Methyltransferase</keyword>
<dbReference type="SUPFAM" id="SSF53335">
    <property type="entry name" value="S-adenosyl-L-methionine-dependent methyltransferases"/>
    <property type="match status" value="1"/>
</dbReference>
<evidence type="ECO:0000256" key="4">
    <source>
        <dbReference type="ARBA" id="ARBA00022679"/>
    </source>
</evidence>
<protein>
    <recommendedName>
        <fullName evidence="2">carnosine N-methyltransferase</fullName>
        <ecNumber evidence="2">2.1.1.22</ecNumber>
    </recommendedName>
</protein>
<feature type="region of interest" description="Disordered" evidence="6">
    <location>
        <begin position="1"/>
        <end position="55"/>
    </location>
</feature>
<name>A0A9W8GW70_9FUNG</name>
<sequence>MSEDLHSHSHSHADVLNDSNDHSQEHGHSHGHDHGGHGHCNHSHDMPSSSEQEAEMEAISSVVTSFLYYKTYALNNAIYRRLKCIDELSEPHRQIVASLGTIDKIKRAETLIRENYKLMLDIVYSSSVGSMPDPAGDAGVFKEWLKRFFEVRQSAGKQEVSDSHMKKLYGTMKLFVRDWSSEGADERRLTYGPLIEALEDEFSDIAPESRGSVRVLVPGAGLGRLAYDICCRGFSTQGNEFSYFMLFASNYILNSSLEERQHAVYPYIHQFSHVACSEDQMRAVYIPDALPRDMPYSATAEFSMTAGDFIEVYGADDEKEKWDAIVTCFFMDTAKNVLAYLDTIWHALKPGAVWVNLGPLLWHFDNVAGESSIEFTRDEFLELAVKMGFVFDESKNKEDILLPYTADPKSMLQYTYHAFMCVARKPK</sequence>
<dbReference type="OrthoDB" id="978at2759"/>
<evidence type="ECO:0000313" key="7">
    <source>
        <dbReference type="EMBL" id="KAJ2753506.1"/>
    </source>
</evidence>
<gene>
    <name evidence="7" type="ORF">GGI19_003092</name>
</gene>
<dbReference type="AlphaFoldDB" id="A0A9W8GW70"/>
<dbReference type="Pfam" id="PF07942">
    <property type="entry name" value="CARME"/>
    <property type="match status" value="1"/>
</dbReference>
<keyword evidence="5" id="KW-0949">S-adenosyl-L-methionine</keyword>
<evidence type="ECO:0000256" key="1">
    <source>
        <dbReference type="ARBA" id="ARBA00010086"/>
    </source>
</evidence>
<dbReference type="SMART" id="SM01296">
    <property type="entry name" value="N2227"/>
    <property type="match status" value="1"/>
</dbReference>
<comment type="caution">
    <text evidence="7">The sequence shown here is derived from an EMBL/GenBank/DDBJ whole genome shotgun (WGS) entry which is preliminary data.</text>
</comment>
<dbReference type="EC" id="2.1.1.22" evidence="2"/>
<dbReference type="PANTHER" id="PTHR12303">
    <property type="entry name" value="CARNOSINE N-METHYLTRANSFERASE"/>
    <property type="match status" value="1"/>
</dbReference>
<dbReference type="Gene3D" id="3.40.50.150">
    <property type="entry name" value="Vaccinia Virus protein VP39"/>
    <property type="match status" value="1"/>
</dbReference>